<dbReference type="NCBIfam" id="TIGR00186">
    <property type="entry name" value="rRNA_methyl_3"/>
    <property type="match status" value="1"/>
</dbReference>
<dbReference type="CDD" id="cd18103">
    <property type="entry name" value="SpoU-like_RlmB"/>
    <property type="match status" value="1"/>
</dbReference>
<sequence>MSRSGSKSRSNPSARIGARSDKSYLYGLNTIQGLLATSPERMLIIYLEQNRKDKRTEAIQELAARHGVTIQHCQRSLFEKNLGEANHQGVMAEVKPIAAQSENELYQLLDSLDATPFLLCLDGVTDPHNLGACLRTADAAGVQGVIVPKDNACSLNATVSKVASGAAEMMPFFSVTNLTRCLRELKERGIWCVGLAGEAGQDLYQTDLKGPLAIVMGAEGKGLRRLTAETCDSLASLPMFGHVSSLNVSVTTGIALYEAVRQRG</sequence>
<dbReference type="GO" id="GO:0005829">
    <property type="term" value="C:cytosol"/>
    <property type="evidence" value="ECO:0007669"/>
    <property type="project" value="TreeGrafter"/>
</dbReference>
<dbReference type="PANTHER" id="PTHR46429">
    <property type="entry name" value="23S RRNA (GUANOSINE-2'-O-)-METHYLTRANSFERASE RLMB"/>
    <property type="match status" value="1"/>
</dbReference>
<evidence type="ECO:0000256" key="3">
    <source>
        <dbReference type="ARBA" id="ARBA00022552"/>
    </source>
</evidence>
<keyword evidence="4 8" id="KW-0489">Methyltransferase</keyword>
<comment type="similarity">
    <text evidence="1">Belongs to the class IV-like SAM-binding methyltransferase superfamily. RNA methyltransferase TrmH family.</text>
</comment>
<keyword evidence="2" id="KW-0963">Cytoplasm</keyword>
<dbReference type="EMBL" id="UOFR01000053">
    <property type="protein sequence ID" value="VAW97733.1"/>
    <property type="molecule type" value="Genomic_DNA"/>
</dbReference>
<evidence type="ECO:0000256" key="2">
    <source>
        <dbReference type="ARBA" id="ARBA00022490"/>
    </source>
</evidence>
<dbReference type="AlphaFoldDB" id="A0A3B1ACF4"/>
<keyword evidence="5 8" id="KW-0808">Transferase</keyword>
<dbReference type="InterPro" id="IPR029026">
    <property type="entry name" value="tRNA_m1G_MTases_N"/>
</dbReference>
<dbReference type="Pfam" id="PF08032">
    <property type="entry name" value="SpoU_sub_bind"/>
    <property type="match status" value="1"/>
</dbReference>
<dbReference type="InterPro" id="IPR029028">
    <property type="entry name" value="Alpha/beta_knot_MTases"/>
</dbReference>
<dbReference type="GO" id="GO:0003723">
    <property type="term" value="F:RNA binding"/>
    <property type="evidence" value="ECO:0007669"/>
    <property type="project" value="InterPro"/>
</dbReference>
<evidence type="ECO:0000259" key="7">
    <source>
        <dbReference type="SMART" id="SM00967"/>
    </source>
</evidence>
<dbReference type="InterPro" id="IPR013123">
    <property type="entry name" value="SpoU_subst-bd"/>
</dbReference>
<dbReference type="Gene3D" id="3.40.1280.10">
    <property type="match status" value="1"/>
</dbReference>
<dbReference type="SUPFAM" id="SSF75217">
    <property type="entry name" value="alpha/beta knot"/>
    <property type="match status" value="1"/>
</dbReference>
<dbReference type="HAMAP" id="MF_01887">
    <property type="entry name" value="23SrRNA_methyltr_B"/>
    <property type="match status" value="1"/>
</dbReference>
<keyword evidence="6" id="KW-0949">S-adenosyl-L-methionine</keyword>
<dbReference type="SUPFAM" id="SSF55315">
    <property type="entry name" value="L30e-like"/>
    <property type="match status" value="1"/>
</dbReference>
<dbReference type="SMART" id="SM00967">
    <property type="entry name" value="SpoU_sub_bind"/>
    <property type="match status" value="1"/>
</dbReference>
<gene>
    <name evidence="8" type="ORF">MNBD_GAMMA21-2944</name>
</gene>
<dbReference type="InterPro" id="IPR001537">
    <property type="entry name" value="SpoU_MeTrfase"/>
</dbReference>
<evidence type="ECO:0000256" key="1">
    <source>
        <dbReference type="ARBA" id="ARBA00007228"/>
    </source>
</evidence>
<protein>
    <submittedName>
        <fullName evidence="8">23S rRNA (Guanosine(2251)-2'-O)-methyltransferase</fullName>
        <ecNumber evidence="8">2.1.1.185</ecNumber>
    </submittedName>
</protein>
<reference evidence="8" key="1">
    <citation type="submission" date="2018-06" db="EMBL/GenBank/DDBJ databases">
        <authorList>
            <person name="Zhirakovskaya E."/>
        </authorList>
    </citation>
    <scope>NUCLEOTIDE SEQUENCE</scope>
</reference>
<proteinExistence type="inferred from homology"/>
<name>A0A3B1ACF4_9ZZZZ</name>
<feature type="domain" description="RNA 2-O ribose methyltransferase substrate binding" evidence="7">
    <location>
        <begin position="24"/>
        <end position="100"/>
    </location>
</feature>
<dbReference type="EC" id="2.1.1.185" evidence="8"/>
<dbReference type="Gene3D" id="3.30.1330.30">
    <property type="match status" value="1"/>
</dbReference>
<organism evidence="8">
    <name type="scientific">hydrothermal vent metagenome</name>
    <dbReference type="NCBI Taxonomy" id="652676"/>
    <lineage>
        <taxon>unclassified sequences</taxon>
        <taxon>metagenomes</taxon>
        <taxon>ecological metagenomes</taxon>
    </lineage>
</organism>
<accession>A0A3B1ACF4</accession>
<dbReference type="FunFam" id="3.40.1280.10:FF:000008">
    <property type="entry name" value="Group 3 RNA methyltransferase TrmH"/>
    <property type="match status" value="1"/>
</dbReference>
<evidence type="ECO:0000256" key="4">
    <source>
        <dbReference type="ARBA" id="ARBA00022603"/>
    </source>
</evidence>
<dbReference type="InterPro" id="IPR029064">
    <property type="entry name" value="Ribosomal_eL30-like_sf"/>
</dbReference>
<evidence type="ECO:0000256" key="6">
    <source>
        <dbReference type="ARBA" id="ARBA00022691"/>
    </source>
</evidence>
<dbReference type="InterPro" id="IPR024915">
    <property type="entry name" value="23S_rRNA_MeTrfase_RlmB"/>
</dbReference>
<dbReference type="PANTHER" id="PTHR46429:SF1">
    <property type="entry name" value="23S RRNA (GUANOSINE-2'-O-)-METHYLTRANSFERASE RLMB"/>
    <property type="match status" value="1"/>
</dbReference>
<keyword evidence="3" id="KW-0698">rRNA processing</keyword>
<evidence type="ECO:0000313" key="8">
    <source>
        <dbReference type="EMBL" id="VAW97733.1"/>
    </source>
</evidence>
<dbReference type="InterPro" id="IPR004441">
    <property type="entry name" value="rRNA_MeTrfase_TrmH"/>
</dbReference>
<dbReference type="GO" id="GO:0070039">
    <property type="term" value="F:rRNA (guanosine-2'-O-)-methyltransferase activity"/>
    <property type="evidence" value="ECO:0007669"/>
    <property type="project" value="TreeGrafter"/>
</dbReference>
<dbReference type="Pfam" id="PF00588">
    <property type="entry name" value="SpoU_methylase"/>
    <property type="match status" value="1"/>
</dbReference>
<evidence type="ECO:0000256" key="5">
    <source>
        <dbReference type="ARBA" id="ARBA00022679"/>
    </source>
</evidence>